<dbReference type="PaxDb" id="4565-Traes_5BL_010EF5CB7.1"/>
<protein>
    <recommendedName>
        <fullName evidence="2">C2H2-type domain-containing protein</fullName>
    </recommendedName>
</protein>
<dbReference type="Gramene" id="TraesROB_scaffold_089740_01G000100.1">
    <property type="protein sequence ID" value="TraesROB_scaffold_089740_01G000100.1"/>
    <property type="gene ID" value="TraesROB_scaffold_089740_01G000100"/>
</dbReference>
<dbReference type="GO" id="GO:0008270">
    <property type="term" value="F:zinc ion binding"/>
    <property type="evidence" value="ECO:0007669"/>
    <property type="project" value="UniProtKB-KW"/>
</dbReference>
<dbReference type="Gramene" id="TraesCS5B03G0910600.1">
    <property type="protein sequence ID" value="TraesCS5B03G0910600.1.CDS1"/>
    <property type="gene ID" value="TraesCS5B03G0910600"/>
</dbReference>
<dbReference type="Gramene" id="TraesCLE_scaffold_029959_01G000300.1">
    <property type="protein sequence ID" value="TraesCLE_scaffold_029959_01G000300.1"/>
    <property type="gene ID" value="TraesCLE_scaffold_029959_01G000300"/>
</dbReference>
<dbReference type="Gramene" id="TraesCAD_scaffold_032691_01G000300.1">
    <property type="protein sequence ID" value="TraesCAD_scaffold_032691_01G000300.1"/>
    <property type="gene ID" value="TraesCAD_scaffold_032691_01G000300"/>
</dbReference>
<keyword evidence="1" id="KW-0479">Metal-binding</keyword>
<keyword evidence="4" id="KW-1185">Reference proteome</keyword>
<dbReference type="PANTHER" id="PTHR45730:SF126">
    <property type="entry name" value="C2H2-TYPE DOMAIN-CONTAINING PROTEIN"/>
    <property type="match status" value="1"/>
</dbReference>
<name>A0A3B6LS86_WHEAT</name>
<evidence type="ECO:0000259" key="2">
    <source>
        <dbReference type="PROSITE" id="PS50157"/>
    </source>
</evidence>
<dbReference type="EnsemblPlants" id="TraesCS5B02G363200.1">
    <property type="protein sequence ID" value="TraesCS5B02G363200.1.cds1"/>
    <property type="gene ID" value="TraesCS5B02G363200"/>
</dbReference>
<organism evidence="3">
    <name type="scientific">Triticum aestivum</name>
    <name type="common">Wheat</name>
    <dbReference type="NCBI Taxonomy" id="4565"/>
    <lineage>
        <taxon>Eukaryota</taxon>
        <taxon>Viridiplantae</taxon>
        <taxon>Streptophyta</taxon>
        <taxon>Embryophyta</taxon>
        <taxon>Tracheophyta</taxon>
        <taxon>Spermatophyta</taxon>
        <taxon>Magnoliopsida</taxon>
        <taxon>Liliopsida</taxon>
        <taxon>Poales</taxon>
        <taxon>Poaceae</taxon>
        <taxon>BOP clade</taxon>
        <taxon>Pooideae</taxon>
        <taxon>Triticodae</taxon>
        <taxon>Triticeae</taxon>
        <taxon>Triticinae</taxon>
        <taxon>Triticum</taxon>
    </lineage>
</organism>
<proteinExistence type="predicted"/>
<dbReference type="Gramene" id="TraesWEE_scaffold_013488_01G000100.1">
    <property type="protein sequence ID" value="TraesWEE_scaffold_013488_01G000100.1"/>
    <property type="gene ID" value="TraesWEE_scaffold_013488_01G000100"/>
</dbReference>
<dbReference type="SUPFAM" id="SSF57667">
    <property type="entry name" value="beta-beta-alpha zinc fingers"/>
    <property type="match status" value="1"/>
</dbReference>
<evidence type="ECO:0000313" key="4">
    <source>
        <dbReference type="Proteomes" id="UP000019116"/>
    </source>
</evidence>
<dbReference type="AlphaFoldDB" id="A0A3B6LS86"/>
<accession>A0A3B6LS86</accession>
<dbReference type="STRING" id="4565.A0A3B6LS86"/>
<evidence type="ECO:0000256" key="1">
    <source>
        <dbReference type="PROSITE-ProRule" id="PRU00042"/>
    </source>
</evidence>
<dbReference type="Gramene" id="TraesCS5B02G363200.1">
    <property type="protein sequence ID" value="TraesCS5B02G363200.1.cds1"/>
    <property type="gene ID" value="TraesCS5B02G363200"/>
</dbReference>
<dbReference type="PROSITE" id="PS00028">
    <property type="entry name" value="ZINC_FINGER_C2H2_1"/>
    <property type="match status" value="1"/>
</dbReference>
<evidence type="ECO:0000313" key="3">
    <source>
        <dbReference type="EnsemblPlants" id="TraesCS5B02G363200.1.cds1"/>
    </source>
</evidence>
<keyword evidence="1" id="KW-0862">Zinc</keyword>
<keyword evidence="1" id="KW-0863">Zinc-finger</keyword>
<feature type="domain" description="C2H2-type" evidence="2">
    <location>
        <begin position="110"/>
        <end position="137"/>
    </location>
</feature>
<sequence length="208" mass="22205">MHAYAALYRAVPVHRPHFSCLYTTGERDRDRLLKPPPRATASSFLIHTHAALLALRPSTMEREAEARRQLLLHSVSLDLRLGTATHKHGGARAASPATPAALDNAGREAFACNYCHRKFLSSQALGGHQNAHKLERTLAKRSRDVPSSSTAAHSWLHAGGGELWGYSALAAAPDSATMAPLMGMGMGWAGTAAAAGEAVPEMDLSLKL</sequence>
<reference evidence="3" key="2">
    <citation type="submission" date="2018-10" db="UniProtKB">
        <authorList>
            <consortium name="EnsemblPlants"/>
        </authorList>
    </citation>
    <scope>IDENTIFICATION</scope>
</reference>
<dbReference type="PROSITE" id="PS50157">
    <property type="entry name" value="ZINC_FINGER_C2H2_2"/>
    <property type="match status" value="1"/>
</dbReference>
<dbReference type="Proteomes" id="UP000019116">
    <property type="component" value="Chromosome 5B"/>
</dbReference>
<dbReference type="PANTHER" id="PTHR45730">
    <property type="entry name" value="ZINC FINGER PROTEIN JAGGED"/>
    <property type="match status" value="1"/>
</dbReference>
<dbReference type="OrthoDB" id="1933825at2759"/>
<dbReference type="OMA" id="IHTHAAL"/>
<dbReference type="InterPro" id="IPR036236">
    <property type="entry name" value="Znf_C2H2_sf"/>
</dbReference>
<dbReference type="GO" id="GO:0003700">
    <property type="term" value="F:DNA-binding transcription factor activity"/>
    <property type="evidence" value="ECO:0007669"/>
    <property type="project" value="InterPro"/>
</dbReference>
<dbReference type="Gene3D" id="3.30.160.60">
    <property type="entry name" value="Classic Zinc Finger"/>
    <property type="match status" value="1"/>
</dbReference>
<dbReference type="InterPro" id="IPR013087">
    <property type="entry name" value="Znf_C2H2_type"/>
</dbReference>
<reference evidence="3" key="1">
    <citation type="submission" date="2018-08" db="EMBL/GenBank/DDBJ databases">
        <authorList>
            <person name="Rossello M."/>
        </authorList>
    </citation>
    <scope>NUCLEOTIDE SEQUENCE [LARGE SCALE GENOMIC DNA]</scope>
    <source>
        <strain evidence="3">cv. Chinese Spring</strain>
    </source>
</reference>
<dbReference type="InterPro" id="IPR045320">
    <property type="entry name" value="JAGGED/SL1-like"/>
</dbReference>